<protein>
    <submittedName>
        <fullName evidence="1">Uncharacterized protein</fullName>
    </submittedName>
</protein>
<dbReference type="Proteomes" id="UP000276215">
    <property type="component" value="Unassembled WGS sequence"/>
</dbReference>
<dbReference type="EMBL" id="ML120435">
    <property type="protein sequence ID" value="RPA94544.1"/>
    <property type="molecule type" value="Genomic_DNA"/>
</dbReference>
<accession>A0A3N4JKY7</accession>
<reference evidence="1 2" key="1">
    <citation type="journal article" date="2018" name="Nat. Ecol. Evol.">
        <title>Pezizomycetes genomes reveal the molecular basis of ectomycorrhizal truffle lifestyle.</title>
        <authorList>
            <person name="Murat C."/>
            <person name="Payen T."/>
            <person name="Noel B."/>
            <person name="Kuo A."/>
            <person name="Morin E."/>
            <person name="Chen J."/>
            <person name="Kohler A."/>
            <person name="Krizsan K."/>
            <person name="Balestrini R."/>
            <person name="Da Silva C."/>
            <person name="Montanini B."/>
            <person name="Hainaut M."/>
            <person name="Levati E."/>
            <person name="Barry K.W."/>
            <person name="Belfiori B."/>
            <person name="Cichocki N."/>
            <person name="Clum A."/>
            <person name="Dockter R.B."/>
            <person name="Fauchery L."/>
            <person name="Guy J."/>
            <person name="Iotti M."/>
            <person name="Le Tacon F."/>
            <person name="Lindquist E.A."/>
            <person name="Lipzen A."/>
            <person name="Malagnac F."/>
            <person name="Mello A."/>
            <person name="Molinier V."/>
            <person name="Miyauchi S."/>
            <person name="Poulain J."/>
            <person name="Riccioni C."/>
            <person name="Rubini A."/>
            <person name="Sitrit Y."/>
            <person name="Splivallo R."/>
            <person name="Traeger S."/>
            <person name="Wang M."/>
            <person name="Zifcakova L."/>
            <person name="Wipf D."/>
            <person name="Zambonelli A."/>
            <person name="Paolocci F."/>
            <person name="Nowrousian M."/>
            <person name="Ottonello S."/>
            <person name="Baldrian P."/>
            <person name="Spatafora J.W."/>
            <person name="Henrissat B."/>
            <person name="Nagy L.G."/>
            <person name="Aury J.M."/>
            <person name="Wincker P."/>
            <person name="Grigoriev I.V."/>
            <person name="Bonfante P."/>
            <person name="Martin F.M."/>
        </authorList>
    </citation>
    <scope>NUCLEOTIDE SEQUENCE [LARGE SCALE GENOMIC DNA]</scope>
    <source>
        <strain evidence="1 2">120613-1</strain>
    </source>
</reference>
<dbReference type="OrthoDB" id="5397742at2759"/>
<evidence type="ECO:0000313" key="1">
    <source>
        <dbReference type="EMBL" id="RPA94544.1"/>
    </source>
</evidence>
<proteinExistence type="predicted"/>
<organism evidence="1 2">
    <name type="scientific">Choiromyces venosus 120613-1</name>
    <dbReference type="NCBI Taxonomy" id="1336337"/>
    <lineage>
        <taxon>Eukaryota</taxon>
        <taxon>Fungi</taxon>
        <taxon>Dikarya</taxon>
        <taxon>Ascomycota</taxon>
        <taxon>Pezizomycotina</taxon>
        <taxon>Pezizomycetes</taxon>
        <taxon>Pezizales</taxon>
        <taxon>Tuberaceae</taxon>
        <taxon>Choiromyces</taxon>
    </lineage>
</organism>
<dbReference type="AlphaFoldDB" id="A0A3N4JKY7"/>
<evidence type="ECO:0000313" key="2">
    <source>
        <dbReference type="Proteomes" id="UP000276215"/>
    </source>
</evidence>
<sequence length="131" mass="14526">MPIPNIVRSGRIVATRYTSLSQSTCFASLSNRRGNHTSPQTLKGIKTAVEQLKRAVVVVNVELGNIKSSSIEVKRDIKDLTEKVDQKTDKTDTKIDLAVYLFIVGLKLKGGSDLFMKWDKTEKKDTMGVGK</sequence>
<gene>
    <name evidence="1" type="ORF">L873DRAFT_1846486</name>
</gene>
<name>A0A3N4JKY7_9PEZI</name>
<keyword evidence="2" id="KW-1185">Reference proteome</keyword>